<evidence type="ECO:0000313" key="11">
    <source>
        <dbReference type="EMBL" id="EFJ33971.1"/>
    </source>
</evidence>
<sequence>MECFRIVEDGVKDESENLTLDAIRDSLIQQEDNIIFSLIERAQYKMNTRTYDPNRFRIPGFDGSLVEFMLKETECLHAKASFFVRRYCSPDEHAFFPDDLPEPILPPLEYPKVLHQAAKAININTRIWKMYYSNLLPSFVSDGDDGNYGSTAACDVKCLQALSKRIHYGKFVAEAKFRESPHLFEPHIRAQDPQELMRLVTFESVEASVQKRVEHKARTYGQEIDANGTKPTPLYKVEPKLVARLYGDWVMPLTKDVQVEYLLRRLD</sequence>
<evidence type="ECO:0000256" key="6">
    <source>
        <dbReference type="ARBA" id="ARBA00022605"/>
    </source>
</evidence>
<keyword evidence="12" id="KW-1185">Reference proteome</keyword>
<evidence type="ECO:0000313" key="12">
    <source>
        <dbReference type="Proteomes" id="UP000001514"/>
    </source>
</evidence>
<dbReference type="FunFam" id="1.10.590.10:FF:000001">
    <property type="entry name" value="Chorismate mutase"/>
    <property type="match status" value="1"/>
</dbReference>
<keyword evidence="6 9" id="KW-0028">Amino-acid biosynthesis</keyword>
<dbReference type="PROSITE" id="PS51169">
    <property type="entry name" value="CHORISMATE_MUT_3"/>
    <property type="match status" value="1"/>
</dbReference>
<dbReference type="PANTHER" id="PTHR21145">
    <property type="entry name" value="CHORISMATE MUTASE"/>
    <property type="match status" value="1"/>
</dbReference>
<evidence type="ECO:0000256" key="4">
    <source>
        <dbReference type="ARBA" id="ARBA00012404"/>
    </source>
</evidence>
<feature type="domain" description="Chorismate mutase" evidence="10">
    <location>
        <begin position="148"/>
        <end position="258"/>
    </location>
</feature>
<evidence type="ECO:0000259" key="10">
    <source>
        <dbReference type="Pfam" id="PF01817"/>
    </source>
</evidence>
<dbReference type="GO" id="GO:0005737">
    <property type="term" value="C:cytoplasm"/>
    <property type="evidence" value="ECO:0000318"/>
    <property type="project" value="GO_Central"/>
</dbReference>
<dbReference type="GO" id="GO:0008652">
    <property type="term" value="P:amino acid biosynthetic process"/>
    <property type="evidence" value="ECO:0007669"/>
    <property type="project" value="UniProtKB-KW"/>
</dbReference>
<evidence type="ECO:0000256" key="5">
    <source>
        <dbReference type="ARBA" id="ARBA00022490"/>
    </source>
</evidence>
<dbReference type="BRENDA" id="5.4.99.5">
    <property type="organism ID" value="9844"/>
</dbReference>
<dbReference type="InterPro" id="IPR008238">
    <property type="entry name" value="Chorismate_mutase_AroQ_euk"/>
</dbReference>
<dbReference type="HOGENOM" id="CLU_057757_0_0_1"/>
<dbReference type="Proteomes" id="UP000001514">
    <property type="component" value="Unassembled WGS sequence"/>
</dbReference>
<dbReference type="InterPro" id="IPR036263">
    <property type="entry name" value="Chorismate_II_sf"/>
</dbReference>
<dbReference type="InterPro" id="IPR002701">
    <property type="entry name" value="CM_II_prokaryot"/>
</dbReference>
<evidence type="ECO:0000256" key="9">
    <source>
        <dbReference type="PIRNR" id="PIRNR017318"/>
    </source>
</evidence>
<dbReference type="GO" id="GO:0004106">
    <property type="term" value="F:chorismate mutase activity"/>
    <property type="evidence" value="ECO:0000318"/>
    <property type="project" value="GO_Central"/>
</dbReference>
<dbReference type="PIRSF" id="PIRSF017318">
    <property type="entry name" value="Chor_mut_AroQ_eu"/>
    <property type="match status" value="1"/>
</dbReference>
<dbReference type="eggNOG" id="KOG0795">
    <property type="taxonomic scope" value="Eukaryota"/>
</dbReference>
<dbReference type="EC" id="5.4.99.5" evidence="4 9"/>
<dbReference type="FunCoup" id="D8R1Y1">
    <property type="interactions" value="764"/>
</dbReference>
<dbReference type="Gene3D" id="1.10.590.10">
    <property type="entry name" value="Chorismate mutase, AroQ class superfamily, eukaryotic"/>
    <property type="match status" value="1"/>
</dbReference>
<reference evidence="11 12" key="1">
    <citation type="journal article" date="2011" name="Science">
        <title>The Selaginella genome identifies genetic changes associated with the evolution of vascular plants.</title>
        <authorList>
            <person name="Banks J.A."/>
            <person name="Nishiyama T."/>
            <person name="Hasebe M."/>
            <person name="Bowman J.L."/>
            <person name="Gribskov M."/>
            <person name="dePamphilis C."/>
            <person name="Albert V.A."/>
            <person name="Aono N."/>
            <person name="Aoyama T."/>
            <person name="Ambrose B.A."/>
            <person name="Ashton N.W."/>
            <person name="Axtell M.J."/>
            <person name="Barker E."/>
            <person name="Barker M.S."/>
            <person name="Bennetzen J.L."/>
            <person name="Bonawitz N.D."/>
            <person name="Chapple C."/>
            <person name="Cheng C."/>
            <person name="Correa L.G."/>
            <person name="Dacre M."/>
            <person name="DeBarry J."/>
            <person name="Dreyer I."/>
            <person name="Elias M."/>
            <person name="Engstrom E.M."/>
            <person name="Estelle M."/>
            <person name="Feng L."/>
            <person name="Finet C."/>
            <person name="Floyd S.K."/>
            <person name="Frommer W.B."/>
            <person name="Fujita T."/>
            <person name="Gramzow L."/>
            <person name="Gutensohn M."/>
            <person name="Harholt J."/>
            <person name="Hattori M."/>
            <person name="Heyl A."/>
            <person name="Hirai T."/>
            <person name="Hiwatashi Y."/>
            <person name="Ishikawa M."/>
            <person name="Iwata M."/>
            <person name="Karol K.G."/>
            <person name="Koehler B."/>
            <person name="Kolukisaoglu U."/>
            <person name="Kubo M."/>
            <person name="Kurata T."/>
            <person name="Lalonde S."/>
            <person name="Li K."/>
            <person name="Li Y."/>
            <person name="Litt A."/>
            <person name="Lyons E."/>
            <person name="Manning G."/>
            <person name="Maruyama T."/>
            <person name="Michael T.P."/>
            <person name="Mikami K."/>
            <person name="Miyazaki S."/>
            <person name="Morinaga S."/>
            <person name="Murata T."/>
            <person name="Mueller-Roeber B."/>
            <person name="Nelson D.R."/>
            <person name="Obara M."/>
            <person name="Oguri Y."/>
            <person name="Olmstead R.G."/>
            <person name="Onodera N."/>
            <person name="Petersen B.L."/>
            <person name="Pils B."/>
            <person name="Prigge M."/>
            <person name="Rensing S.A."/>
            <person name="Riano-Pachon D.M."/>
            <person name="Roberts A.W."/>
            <person name="Sato Y."/>
            <person name="Scheller H.V."/>
            <person name="Schulz B."/>
            <person name="Schulz C."/>
            <person name="Shakirov E.V."/>
            <person name="Shibagaki N."/>
            <person name="Shinohara N."/>
            <person name="Shippen D.E."/>
            <person name="Soerensen I."/>
            <person name="Sotooka R."/>
            <person name="Sugimoto N."/>
            <person name="Sugita M."/>
            <person name="Sumikawa N."/>
            <person name="Tanurdzic M."/>
            <person name="Theissen G."/>
            <person name="Ulvskov P."/>
            <person name="Wakazuki S."/>
            <person name="Weng J.K."/>
            <person name="Willats W.W."/>
            <person name="Wipf D."/>
            <person name="Wolf P.G."/>
            <person name="Yang L."/>
            <person name="Zimmer A.D."/>
            <person name="Zhu Q."/>
            <person name="Mitros T."/>
            <person name="Hellsten U."/>
            <person name="Loque D."/>
            <person name="Otillar R."/>
            <person name="Salamov A."/>
            <person name="Schmutz J."/>
            <person name="Shapiro H."/>
            <person name="Lindquist E."/>
            <person name="Lucas S."/>
            <person name="Rokhsar D."/>
            <person name="Grigoriev I.V."/>
        </authorList>
    </citation>
    <scope>NUCLEOTIDE SEQUENCE [LARGE SCALE GENOMIC DNA]</scope>
</reference>
<dbReference type="UniPathway" id="UPA00120">
    <property type="reaction ID" value="UER00203"/>
</dbReference>
<protein>
    <recommendedName>
        <fullName evidence="4 9">Chorismate mutase</fullName>
        <ecNumber evidence="4 9">5.4.99.5</ecNumber>
    </recommendedName>
</protein>
<evidence type="ECO:0000256" key="1">
    <source>
        <dbReference type="ARBA" id="ARBA00000824"/>
    </source>
</evidence>
<organism evidence="12">
    <name type="scientific">Selaginella moellendorffii</name>
    <name type="common">Spikemoss</name>
    <dbReference type="NCBI Taxonomy" id="88036"/>
    <lineage>
        <taxon>Eukaryota</taxon>
        <taxon>Viridiplantae</taxon>
        <taxon>Streptophyta</taxon>
        <taxon>Embryophyta</taxon>
        <taxon>Tracheophyta</taxon>
        <taxon>Lycopodiopsida</taxon>
        <taxon>Selaginellales</taxon>
        <taxon>Selaginellaceae</taxon>
        <taxon>Selaginella</taxon>
    </lineage>
</organism>
<gene>
    <name evidence="11" type="ORF">SELMODRAFT_83369</name>
</gene>
<dbReference type="SUPFAM" id="SSF48600">
    <property type="entry name" value="Chorismate mutase II"/>
    <property type="match status" value="1"/>
</dbReference>
<dbReference type="Pfam" id="PF01817">
    <property type="entry name" value="CM_2"/>
    <property type="match status" value="1"/>
</dbReference>
<evidence type="ECO:0000256" key="3">
    <source>
        <dbReference type="ARBA" id="ARBA00004817"/>
    </source>
</evidence>
<evidence type="ECO:0000256" key="8">
    <source>
        <dbReference type="ARBA" id="ARBA00023235"/>
    </source>
</evidence>
<dbReference type="EMBL" id="GL377570">
    <property type="protein sequence ID" value="EFJ33971.1"/>
    <property type="molecule type" value="Genomic_DNA"/>
</dbReference>
<keyword evidence="8 9" id="KW-0413">Isomerase</keyword>
<dbReference type="STRING" id="88036.D8R1Y1"/>
<keyword evidence="7 9" id="KW-0057">Aromatic amino acid biosynthesis</keyword>
<evidence type="ECO:0000256" key="7">
    <source>
        <dbReference type="ARBA" id="ARBA00023141"/>
    </source>
</evidence>
<evidence type="ECO:0000256" key="2">
    <source>
        <dbReference type="ARBA" id="ARBA00004496"/>
    </source>
</evidence>
<dbReference type="KEGG" id="smo:SELMODRAFT_83369"/>
<comment type="catalytic activity">
    <reaction evidence="1 9">
        <text>chorismate = prephenate</text>
        <dbReference type="Rhea" id="RHEA:13897"/>
        <dbReference type="ChEBI" id="CHEBI:29748"/>
        <dbReference type="ChEBI" id="CHEBI:29934"/>
        <dbReference type="EC" id="5.4.99.5"/>
    </reaction>
</comment>
<dbReference type="PANTHER" id="PTHR21145:SF12">
    <property type="entry name" value="CHORISMATE MUTASE"/>
    <property type="match status" value="1"/>
</dbReference>
<dbReference type="GO" id="GO:0009073">
    <property type="term" value="P:aromatic amino acid family biosynthetic process"/>
    <property type="evidence" value="ECO:0000318"/>
    <property type="project" value="GO_Central"/>
</dbReference>
<dbReference type="GO" id="GO:0046417">
    <property type="term" value="P:chorismate metabolic process"/>
    <property type="evidence" value="ECO:0007669"/>
    <property type="project" value="InterPro"/>
</dbReference>
<comment type="pathway">
    <text evidence="3">Metabolic intermediate biosynthesis; prephenate biosynthesis; prephenate from chorismate: step 1/1.</text>
</comment>
<dbReference type="OMA" id="ATCDVNC"/>
<dbReference type="Gramene" id="EFJ33971">
    <property type="protein sequence ID" value="EFJ33971"/>
    <property type="gene ID" value="SELMODRAFT_83369"/>
</dbReference>
<name>D8R1Y1_SELML</name>
<proteinExistence type="predicted"/>
<dbReference type="AlphaFoldDB" id="D8R1Y1"/>
<accession>D8R1Y1</accession>
<comment type="subcellular location">
    <subcellularLocation>
        <location evidence="2">Cytoplasm</location>
    </subcellularLocation>
</comment>
<dbReference type="NCBIfam" id="TIGR01802">
    <property type="entry name" value="CM_pl-yst"/>
    <property type="match status" value="1"/>
</dbReference>
<dbReference type="InterPro" id="IPR037039">
    <property type="entry name" value="CM_AroQ_sf_eucaryotic"/>
</dbReference>
<dbReference type="InParanoid" id="D8R1Y1"/>
<keyword evidence="5" id="KW-0963">Cytoplasm</keyword>